<dbReference type="EMBL" id="CAXKWB010010866">
    <property type="protein sequence ID" value="CAL4099456.1"/>
    <property type="molecule type" value="Genomic_DNA"/>
</dbReference>
<feature type="binding site" evidence="16">
    <location>
        <begin position="34"/>
        <end position="36"/>
    </location>
    <ligand>
        <name>FMN</name>
        <dbReference type="ChEBI" id="CHEBI:58210"/>
    </ligand>
</feature>
<comment type="catalytic activity">
    <reaction evidence="7">
        <text>5,6-dihydrouridine(20b) in tRNA + NADP(+) = uridine(20b) in tRNA + NADPH + H(+)</text>
        <dbReference type="Rhea" id="RHEA:53356"/>
        <dbReference type="Rhea" id="RHEA-COMP:13537"/>
        <dbReference type="Rhea" id="RHEA-COMP:13538"/>
        <dbReference type="ChEBI" id="CHEBI:15378"/>
        <dbReference type="ChEBI" id="CHEBI:57783"/>
        <dbReference type="ChEBI" id="CHEBI:58349"/>
        <dbReference type="ChEBI" id="CHEBI:65315"/>
        <dbReference type="ChEBI" id="CHEBI:74443"/>
        <dbReference type="EC" id="1.3.1.90"/>
    </reaction>
    <physiologicalReaction direction="right-to-left" evidence="7">
        <dbReference type="Rhea" id="RHEA:53358"/>
    </physiologicalReaction>
</comment>
<dbReference type="GO" id="GO:0050660">
    <property type="term" value="F:flavin adenine dinucleotide binding"/>
    <property type="evidence" value="ECO:0007669"/>
    <property type="project" value="InterPro"/>
</dbReference>
<dbReference type="Gene3D" id="3.20.20.70">
    <property type="entry name" value="Aldolase class I"/>
    <property type="match status" value="1"/>
</dbReference>
<gene>
    <name evidence="18" type="ORF">MNOR_LOCUS16489</name>
</gene>
<dbReference type="InterPro" id="IPR013785">
    <property type="entry name" value="Aldolase_TIM"/>
</dbReference>
<dbReference type="PANTHER" id="PTHR11082:SF31">
    <property type="entry name" value="TRNA-DIHYDROURIDINE(20A_20B) SYNTHASE [NAD(P)+]-LIKE"/>
    <property type="match status" value="1"/>
</dbReference>
<dbReference type="InterPro" id="IPR001269">
    <property type="entry name" value="DUS_fam"/>
</dbReference>
<feature type="active site" description="Proton donor" evidence="15">
    <location>
        <position position="117"/>
    </location>
</feature>
<dbReference type="AlphaFoldDB" id="A0AAV2QXN2"/>
<dbReference type="EC" id="1.3.1.90" evidence="12"/>
<evidence type="ECO:0000256" key="10">
    <source>
        <dbReference type="ARBA" id="ARBA00052996"/>
    </source>
</evidence>
<dbReference type="SUPFAM" id="SSF51395">
    <property type="entry name" value="FMN-linked oxidoreductases"/>
    <property type="match status" value="1"/>
</dbReference>
<feature type="binding site" evidence="16">
    <location>
        <position position="88"/>
    </location>
    <ligand>
        <name>FMN</name>
        <dbReference type="ChEBI" id="CHEBI:58210"/>
    </ligand>
</feature>
<dbReference type="PROSITE" id="PS01136">
    <property type="entry name" value="UPF0034"/>
    <property type="match status" value="1"/>
</dbReference>
<dbReference type="GO" id="GO:0102266">
    <property type="term" value="F:tRNA-dihydrouridine20a synthase activity"/>
    <property type="evidence" value="ECO:0007669"/>
    <property type="project" value="UniProtKB-EC"/>
</dbReference>
<comment type="cofactor">
    <cofactor evidence="1 16">
        <name>FMN</name>
        <dbReference type="ChEBI" id="CHEBI:58210"/>
    </cofactor>
</comment>
<keyword evidence="4 16" id="KW-0288">FMN</keyword>
<proteinExistence type="inferred from homology"/>
<feature type="binding site" evidence="16">
    <location>
        <begin position="241"/>
        <end position="242"/>
    </location>
    <ligand>
        <name>FMN</name>
        <dbReference type="ChEBI" id="CHEBI:58210"/>
    </ligand>
</feature>
<evidence type="ECO:0000256" key="14">
    <source>
        <dbReference type="ARBA" id="ARBA00075658"/>
    </source>
</evidence>
<protein>
    <recommendedName>
        <fullName evidence="13">tRNA-dihydrouridine(20a/20b) synthase [NAD(P)+]-like</fullName>
        <ecNumber evidence="12">1.3.1.90</ecNumber>
    </recommendedName>
    <alternativeName>
        <fullName evidence="14">tRNA-dihydrouridine synthase 4-like</fullName>
    </alternativeName>
</protein>
<evidence type="ECO:0000256" key="12">
    <source>
        <dbReference type="ARBA" id="ARBA00066483"/>
    </source>
</evidence>
<evidence type="ECO:0000313" key="19">
    <source>
        <dbReference type="Proteomes" id="UP001497623"/>
    </source>
</evidence>
<reference evidence="18 19" key="1">
    <citation type="submission" date="2024-05" db="EMBL/GenBank/DDBJ databases">
        <authorList>
            <person name="Wallberg A."/>
        </authorList>
    </citation>
    <scope>NUCLEOTIDE SEQUENCE [LARGE SCALE GENOMIC DNA]</scope>
</reference>
<keyword evidence="16" id="KW-0547">Nucleotide-binding</keyword>
<evidence type="ECO:0000256" key="1">
    <source>
        <dbReference type="ARBA" id="ARBA00001917"/>
    </source>
</evidence>
<keyword evidence="3" id="KW-0285">Flavoprotein</keyword>
<dbReference type="PIRSF" id="PIRSF006621">
    <property type="entry name" value="Dus"/>
    <property type="match status" value="1"/>
</dbReference>
<evidence type="ECO:0000256" key="13">
    <source>
        <dbReference type="ARBA" id="ARBA00073608"/>
    </source>
</evidence>
<evidence type="ECO:0000256" key="9">
    <source>
        <dbReference type="ARBA" id="ARBA00051932"/>
    </source>
</evidence>
<dbReference type="PANTHER" id="PTHR11082">
    <property type="entry name" value="TRNA-DIHYDROURIDINE SYNTHASE"/>
    <property type="match status" value="1"/>
</dbReference>
<dbReference type="InterPro" id="IPR018517">
    <property type="entry name" value="tRNA_hU_synthase_CS"/>
</dbReference>
<sequence>MEPNTFENDVIEEFRYMKPLELFQKKDLVTICSPMVRYSKLQFRSLVRQYGCDLCFTPMIVSDSFIKSVKARHSDFTTLKEDRPLIVQFAASNGEDLSRATKLVSPYCDGVDLNCGCPQRWAMADGYGACLIHKPQLVADMVKQTRNCIPDPDFTVSVKIRIHKDTKKTVDFAKQMEAAGVSFITVHGRTQDQHCEPVNLEVLSDIKSAVSIPVVANGDICSMDDAERIHKVTNVNGVMAARGMLANPAMFAGYNTTPLECVQDWVDIALSTGTHFSCFHHHLIYMLEKSFTRAERRYFNILGSTSGVISFLKEKYMMDF</sequence>
<accession>A0AAV2QXN2</accession>
<keyword evidence="6" id="KW-0560">Oxidoreductase</keyword>
<comment type="caution">
    <text evidence="18">The sequence shown here is derived from an EMBL/GenBank/DDBJ whole genome shotgun (WGS) entry which is preliminary data.</text>
</comment>
<name>A0AAV2QXN2_MEGNR</name>
<keyword evidence="5" id="KW-0819">tRNA processing</keyword>
<comment type="catalytic activity">
    <reaction evidence="9">
        <text>5,6-dihydrouridine(20b) in tRNA + NAD(+) = uridine(20b) in tRNA + NADH + H(+)</text>
        <dbReference type="Rhea" id="RHEA:53352"/>
        <dbReference type="Rhea" id="RHEA-COMP:13537"/>
        <dbReference type="Rhea" id="RHEA-COMP:13538"/>
        <dbReference type="ChEBI" id="CHEBI:15378"/>
        <dbReference type="ChEBI" id="CHEBI:57540"/>
        <dbReference type="ChEBI" id="CHEBI:57945"/>
        <dbReference type="ChEBI" id="CHEBI:65315"/>
        <dbReference type="ChEBI" id="CHEBI:74443"/>
        <dbReference type="EC" id="1.3.1.90"/>
    </reaction>
    <physiologicalReaction direction="right-to-left" evidence="9">
        <dbReference type="Rhea" id="RHEA:53354"/>
    </physiologicalReaction>
</comment>
<evidence type="ECO:0000256" key="6">
    <source>
        <dbReference type="ARBA" id="ARBA00023002"/>
    </source>
</evidence>
<comment type="catalytic activity">
    <reaction evidence="10">
        <text>5,6-dihydrouridine(20a) in tRNA + NADP(+) = uridine(20a) in tRNA + NADPH + H(+)</text>
        <dbReference type="Rhea" id="RHEA:53344"/>
        <dbReference type="Rhea" id="RHEA-COMP:13535"/>
        <dbReference type="Rhea" id="RHEA-COMP:13536"/>
        <dbReference type="ChEBI" id="CHEBI:15378"/>
        <dbReference type="ChEBI" id="CHEBI:57783"/>
        <dbReference type="ChEBI" id="CHEBI:58349"/>
        <dbReference type="ChEBI" id="CHEBI:65315"/>
        <dbReference type="ChEBI" id="CHEBI:74443"/>
        <dbReference type="EC" id="1.3.1.90"/>
    </reaction>
    <physiologicalReaction direction="right-to-left" evidence="10">
        <dbReference type="Rhea" id="RHEA:53346"/>
    </physiologicalReaction>
</comment>
<keyword evidence="19" id="KW-1185">Reference proteome</keyword>
<dbReference type="FunFam" id="3.20.20.70:FF:000100">
    <property type="entry name" value="tRNA-dihydrouridine synthase"/>
    <property type="match status" value="1"/>
</dbReference>
<dbReference type="Proteomes" id="UP001497623">
    <property type="component" value="Unassembled WGS sequence"/>
</dbReference>
<feature type="domain" description="DUS-like FMN-binding" evidence="17">
    <location>
        <begin position="33"/>
        <end position="290"/>
    </location>
</feature>
<comment type="similarity">
    <text evidence="11">Belongs to the Dus family. Dus4 subfamily.</text>
</comment>
<evidence type="ECO:0000256" key="3">
    <source>
        <dbReference type="ARBA" id="ARBA00022630"/>
    </source>
</evidence>
<evidence type="ECO:0000256" key="5">
    <source>
        <dbReference type="ARBA" id="ARBA00022694"/>
    </source>
</evidence>
<feature type="binding site" evidence="16">
    <location>
        <position position="187"/>
    </location>
    <ligand>
        <name>FMN</name>
        <dbReference type="ChEBI" id="CHEBI:58210"/>
    </ligand>
</feature>
<evidence type="ECO:0000256" key="2">
    <source>
        <dbReference type="ARBA" id="ARBA00002468"/>
    </source>
</evidence>
<comment type="function">
    <text evidence="2">Catalyzes the synthesis of dihydrouridine, a modified base found in the D-loop of most tRNAs.</text>
</comment>
<dbReference type="InterPro" id="IPR035587">
    <property type="entry name" value="DUS-like_FMN-bd"/>
</dbReference>
<evidence type="ECO:0000259" key="17">
    <source>
        <dbReference type="Pfam" id="PF01207"/>
    </source>
</evidence>
<evidence type="ECO:0000256" key="15">
    <source>
        <dbReference type="PIRSR" id="PIRSR006621-1"/>
    </source>
</evidence>
<comment type="catalytic activity">
    <reaction evidence="8">
        <text>5,6-dihydrouridine(20a) in tRNA + NAD(+) = uridine(20a) in tRNA + NADH + H(+)</text>
        <dbReference type="Rhea" id="RHEA:53348"/>
        <dbReference type="Rhea" id="RHEA-COMP:13535"/>
        <dbReference type="Rhea" id="RHEA-COMP:13536"/>
        <dbReference type="ChEBI" id="CHEBI:15378"/>
        <dbReference type="ChEBI" id="CHEBI:57540"/>
        <dbReference type="ChEBI" id="CHEBI:57945"/>
        <dbReference type="ChEBI" id="CHEBI:65315"/>
        <dbReference type="ChEBI" id="CHEBI:74443"/>
        <dbReference type="EC" id="1.3.1.90"/>
    </reaction>
    <physiologicalReaction direction="right-to-left" evidence="8">
        <dbReference type="Rhea" id="RHEA:53350"/>
    </physiologicalReaction>
</comment>
<evidence type="ECO:0000256" key="7">
    <source>
        <dbReference type="ARBA" id="ARBA00050434"/>
    </source>
</evidence>
<organism evidence="18 19">
    <name type="scientific">Meganyctiphanes norvegica</name>
    <name type="common">Northern krill</name>
    <name type="synonym">Thysanopoda norvegica</name>
    <dbReference type="NCBI Taxonomy" id="48144"/>
    <lineage>
        <taxon>Eukaryota</taxon>
        <taxon>Metazoa</taxon>
        <taxon>Ecdysozoa</taxon>
        <taxon>Arthropoda</taxon>
        <taxon>Crustacea</taxon>
        <taxon>Multicrustacea</taxon>
        <taxon>Malacostraca</taxon>
        <taxon>Eumalacostraca</taxon>
        <taxon>Eucarida</taxon>
        <taxon>Euphausiacea</taxon>
        <taxon>Euphausiidae</taxon>
        <taxon>Meganyctiphanes</taxon>
    </lineage>
</organism>
<evidence type="ECO:0000256" key="4">
    <source>
        <dbReference type="ARBA" id="ARBA00022643"/>
    </source>
</evidence>
<evidence type="ECO:0000256" key="16">
    <source>
        <dbReference type="PIRSR" id="PIRSR006621-2"/>
    </source>
</evidence>
<dbReference type="CDD" id="cd02801">
    <property type="entry name" value="DUS_like_FMN"/>
    <property type="match status" value="1"/>
</dbReference>
<evidence type="ECO:0000313" key="18">
    <source>
        <dbReference type="EMBL" id="CAL4099456.1"/>
    </source>
</evidence>
<evidence type="ECO:0000256" key="11">
    <source>
        <dbReference type="ARBA" id="ARBA00060741"/>
    </source>
</evidence>
<dbReference type="Pfam" id="PF01207">
    <property type="entry name" value="Dus"/>
    <property type="match status" value="1"/>
</dbReference>
<feature type="non-terminal residue" evidence="18">
    <location>
        <position position="320"/>
    </location>
</feature>
<evidence type="ECO:0000256" key="8">
    <source>
        <dbReference type="ARBA" id="ARBA00051779"/>
    </source>
</evidence>